<feature type="transmembrane region" description="Helical" evidence="1">
    <location>
        <begin position="396"/>
        <end position="416"/>
    </location>
</feature>
<dbReference type="AlphaFoldDB" id="A0A1H9W6K4"/>
<feature type="transmembrane region" description="Helical" evidence="1">
    <location>
        <begin position="101"/>
        <end position="121"/>
    </location>
</feature>
<dbReference type="EMBL" id="FOGJ01000027">
    <property type="protein sequence ID" value="SES29103.1"/>
    <property type="molecule type" value="Genomic_DNA"/>
</dbReference>
<dbReference type="Proteomes" id="UP000182584">
    <property type="component" value="Unassembled WGS sequence"/>
</dbReference>
<feature type="transmembrane region" description="Helical" evidence="1">
    <location>
        <begin position="137"/>
        <end position="155"/>
    </location>
</feature>
<dbReference type="Pfam" id="PF19528">
    <property type="entry name" value="DUF6056"/>
    <property type="match status" value="1"/>
</dbReference>
<feature type="transmembrane region" description="Helical" evidence="1">
    <location>
        <begin position="21"/>
        <end position="44"/>
    </location>
</feature>
<accession>A0A1H9W6K4</accession>
<evidence type="ECO:0000256" key="1">
    <source>
        <dbReference type="SAM" id="Phobius"/>
    </source>
</evidence>
<reference evidence="2 3" key="1">
    <citation type="submission" date="2016-10" db="EMBL/GenBank/DDBJ databases">
        <authorList>
            <person name="de Groot N.N."/>
        </authorList>
    </citation>
    <scope>NUCLEOTIDE SEQUENCE [LARGE SCALE GENOMIC DNA]</scope>
    <source>
        <strain evidence="2 3">AR40</strain>
    </source>
</reference>
<feature type="transmembrane region" description="Helical" evidence="1">
    <location>
        <begin position="205"/>
        <end position="229"/>
    </location>
</feature>
<evidence type="ECO:0008006" key="4">
    <source>
        <dbReference type="Google" id="ProtNLM"/>
    </source>
</evidence>
<proteinExistence type="predicted"/>
<keyword evidence="1" id="KW-0472">Membrane</keyword>
<protein>
    <recommendedName>
        <fullName evidence="4">Glucosyl transferase GtrII</fullName>
    </recommendedName>
</protein>
<organism evidence="2 3">
    <name type="scientific">Butyrivibrio fibrisolvens</name>
    <dbReference type="NCBI Taxonomy" id="831"/>
    <lineage>
        <taxon>Bacteria</taxon>
        <taxon>Bacillati</taxon>
        <taxon>Bacillota</taxon>
        <taxon>Clostridia</taxon>
        <taxon>Lachnospirales</taxon>
        <taxon>Lachnospiraceae</taxon>
        <taxon>Butyrivibrio</taxon>
    </lineage>
</organism>
<dbReference type="InterPro" id="IPR045691">
    <property type="entry name" value="DUF6056"/>
</dbReference>
<keyword evidence="1" id="KW-1133">Transmembrane helix</keyword>
<sequence length="497" mass="55809">MKSITHFLDIIKSLKRRDVCYIIAVFFLILTIIPIFIASGYAVLSADDFSAMRIIRDAEGSILLVKIINTVKRLYFQWSAGYGGIIIEFTIAWFVMKCRALVGISLIISFIILLVSLRLFIKCFMDYFNIKSGERHISFWAFVCILVPFLGFNAYPEVMYWFVGNLSYDLSISINLLVISFMMIIDKKNRDTNGKGKKWLYIPAVLLALLMGGMSIQSGLPACFFMLILNLDQIRRHKRIVPAYAIPSIMAVIGYAIHVFAPGNFVRHDTLDSTGLHPLSAVHYSIYTTADELSAAFHNPYLLIGLVIMLFLGIKSSKDLKISGYKFTFTLIISFIMMVSTCFTVLLGYSATGIEALPVRCLFVFDFVTYTCLVVCAFACGVYIKRWSGLSVSPDLKVATAAVIVAIAFTHASVMFSDASWKNMLSDIAHGKISDYNKSVNEILDTIENSPEADVVIDTLPECPESFNPFFITSDPYDWYNTAVSDYYGKNSVRTDH</sequence>
<name>A0A1H9W6K4_BUTFI</name>
<dbReference type="eggNOG" id="ENOG5032T59">
    <property type="taxonomic scope" value="Bacteria"/>
</dbReference>
<feature type="transmembrane region" description="Helical" evidence="1">
    <location>
        <begin position="327"/>
        <end position="350"/>
    </location>
</feature>
<evidence type="ECO:0000313" key="3">
    <source>
        <dbReference type="Proteomes" id="UP000182584"/>
    </source>
</evidence>
<feature type="transmembrane region" description="Helical" evidence="1">
    <location>
        <begin position="297"/>
        <end position="315"/>
    </location>
</feature>
<dbReference type="RefSeq" id="WP_074758130.1">
    <property type="nucleotide sequence ID" value="NZ_FOGJ01000027.1"/>
</dbReference>
<feature type="transmembrane region" description="Helical" evidence="1">
    <location>
        <begin position="75"/>
        <end position="94"/>
    </location>
</feature>
<feature type="transmembrane region" description="Helical" evidence="1">
    <location>
        <begin position="167"/>
        <end position="185"/>
    </location>
</feature>
<dbReference type="OrthoDB" id="3194717at2"/>
<feature type="transmembrane region" description="Helical" evidence="1">
    <location>
        <begin position="241"/>
        <end position="261"/>
    </location>
</feature>
<evidence type="ECO:0000313" key="2">
    <source>
        <dbReference type="EMBL" id="SES29103.1"/>
    </source>
</evidence>
<feature type="transmembrane region" description="Helical" evidence="1">
    <location>
        <begin position="362"/>
        <end position="384"/>
    </location>
</feature>
<gene>
    <name evidence="2" type="ORF">SAMN04487884_12729</name>
</gene>
<keyword evidence="1" id="KW-0812">Transmembrane</keyword>